<protein>
    <submittedName>
        <fullName evidence="1">33701_t:CDS:1</fullName>
    </submittedName>
</protein>
<comment type="caution">
    <text evidence="1">The sequence shown here is derived from an EMBL/GenBank/DDBJ whole genome shotgun (WGS) entry which is preliminary data.</text>
</comment>
<keyword evidence="2" id="KW-1185">Reference proteome</keyword>
<evidence type="ECO:0000313" key="1">
    <source>
        <dbReference type="EMBL" id="CAG8570045.1"/>
    </source>
</evidence>
<reference evidence="1" key="1">
    <citation type="submission" date="2021-06" db="EMBL/GenBank/DDBJ databases">
        <authorList>
            <person name="Kallberg Y."/>
            <person name="Tangrot J."/>
            <person name="Rosling A."/>
        </authorList>
    </citation>
    <scope>NUCLEOTIDE SEQUENCE</scope>
    <source>
        <strain evidence="1">MA461A</strain>
    </source>
</reference>
<sequence>MANNISIDFSYTDLNVNIFDTFNEEQSGKIFLDYVYKICSDTLAILATTFKFMTHNISTISTDCFLNSSILSEEFMDLNKTQQSDYESEHDIDENIKLTIYNSATFCNWKSLEDALKEYELNIGFKDYQPKKKANTTCQREKESKKVGCAWQLNAEYQKNFGAIVINKFVEEHNYPLALHRKEFVPSLYSLSQEVLDTIKFLTQECNLEAKA</sequence>
<dbReference type="Proteomes" id="UP000789920">
    <property type="component" value="Unassembled WGS sequence"/>
</dbReference>
<proteinExistence type="predicted"/>
<name>A0ACA9M7Z0_9GLOM</name>
<dbReference type="EMBL" id="CAJVQC010006706">
    <property type="protein sequence ID" value="CAG8570045.1"/>
    <property type="molecule type" value="Genomic_DNA"/>
</dbReference>
<organism evidence="1 2">
    <name type="scientific">Racocetra persica</name>
    <dbReference type="NCBI Taxonomy" id="160502"/>
    <lineage>
        <taxon>Eukaryota</taxon>
        <taxon>Fungi</taxon>
        <taxon>Fungi incertae sedis</taxon>
        <taxon>Mucoromycota</taxon>
        <taxon>Glomeromycotina</taxon>
        <taxon>Glomeromycetes</taxon>
        <taxon>Diversisporales</taxon>
        <taxon>Gigasporaceae</taxon>
        <taxon>Racocetra</taxon>
    </lineage>
</organism>
<gene>
    <name evidence="1" type="ORF">RPERSI_LOCUS4715</name>
</gene>
<evidence type="ECO:0000313" key="2">
    <source>
        <dbReference type="Proteomes" id="UP000789920"/>
    </source>
</evidence>
<accession>A0ACA9M7Z0</accession>